<evidence type="ECO:0000256" key="6">
    <source>
        <dbReference type="ARBA" id="ARBA00023136"/>
    </source>
</evidence>
<keyword evidence="6 11" id="KW-0472">Membrane</keyword>
<evidence type="ECO:0000256" key="8">
    <source>
        <dbReference type="ARBA" id="ARBA00023303"/>
    </source>
</evidence>
<feature type="transmembrane region" description="Helical" evidence="11">
    <location>
        <begin position="2345"/>
        <end position="2368"/>
    </location>
</feature>
<dbReference type="Pfam" id="PF00520">
    <property type="entry name" value="Ion_trans"/>
    <property type="match status" value="1"/>
</dbReference>
<keyword evidence="8" id="KW-0407">Ion channel</keyword>
<feature type="domain" description="RyR/IP3R Homology associated" evidence="14">
    <location>
        <begin position="1922"/>
        <end position="2020"/>
    </location>
</feature>
<organism evidence="16 17">
    <name type="scientific">Paramecium tetraurelia</name>
    <dbReference type="NCBI Taxonomy" id="5888"/>
    <lineage>
        <taxon>Eukaryota</taxon>
        <taxon>Sar</taxon>
        <taxon>Alveolata</taxon>
        <taxon>Ciliophora</taxon>
        <taxon>Intramacronucleata</taxon>
        <taxon>Oligohymenophorea</taxon>
        <taxon>Peniculida</taxon>
        <taxon>Parameciidae</taxon>
        <taxon>Paramecium</taxon>
    </lineage>
</organism>
<dbReference type="SUPFAM" id="SSF100909">
    <property type="entry name" value="IP3 receptor type 1 binding core, domain 2"/>
    <property type="match status" value="2"/>
</dbReference>
<feature type="coiled-coil region" evidence="9">
    <location>
        <begin position="2566"/>
        <end position="2597"/>
    </location>
</feature>
<evidence type="ECO:0000256" key="11">
    <source>
        <dbReference type="SAM" id="Phobius"/>
    </source>
</evidence>
<accession>A0BGS6</accession>
<comment type="subcellular location">
    <subcellularLocation>
        <location evidence="1">Endomembrane system</location>
        <topology evidence="1">Multi-pass membrane protein</topology>
    </subcellularLocation>
</comment>
<evidence type="ECO:0000256" key="10">
    <source>
        <dbReference type="SAM" id="MobiDB-lite"/>
    </source>
</evidence>
<feature type="transmembrane region" description="Helical" evidence="11">
    <location>
        <begin position="2455"/>
        <end position="2474"/>
    </location>
</feature>
<keyword evidence="9" id="KW-0175">Coiled coil</keyword>
<dbReference type="EMBL" id="CT867993">
    <property type="protein sequence ID" value="CAK57743.1"/>
    <property type="molecule type" value="Genomic_DNA"/>
</dbReference>
<dbReference type="InterPro" id="IPR000699">
    <property type="entry name" value="RIH_dom"/>
</dbReference>
<feature type="transmembrane region" description="Helical" evidence="11">
    <location>
        <begin position="2388"/>
        <end position="2411"/>
    </location>
</feature>
<dbReference type="InterPro" id="IPR035910">
    <property type="entry name" value="RyR/IP3R_RIH_dom_sf"/>
</dbReference>
<dbReference type="GO" id="GO:0005262">
    <property type="term" value="F:calcium channel activity"/>
    <property type="evidence" value="ECO:0007669"/>
    <property type="project" value="InterPro"/>
</dbReference>
<dbReference type="Gene3D" id="2.80.10.50">
    <property type="match status" value="1"/>
</dbReference>
<dbReference type="PANTHER" id="PTHR45816:SF4">
    <property type="entry name" value="RYR_IP3R HOMOLOGY ASSOCIATED DOMAIN-CONTAINING PROTEIN"/>
    <property type="match status" value="1"/>
</dbReference>
<feature type="domain" description="Inositol 1,4,5-trisphosphate/ryanodine receptor" evidence="15">
    <location>
        <begin position="2"/>
        <end position="232"/>
    </location>
</feature>
<gene>
    <name evidence="16" type="ORF">GSPATT00028778001</name>
</gene>
<feature type="domain" description="RIH" evidence="13">
    <location>
        <begin position="507"/>
        <end position="663"/>
    </location>
</feature>
<name>A0BGS6_PARTE</name>
<keyword evidence="2" id="KW-0813">Transport</keyword>
<evidence type="ECO:0000256" key="7">
    <source>
        <dbReference type="ARBA" id="ARBA00023286"/>
    </source>
</evidence>
<keyword evidence="4 11" id="KW-1133">Transmembrane helix</keyword>
<keyword evidence="3 11" id="KW-0812">Transmembrane</keyword>
<dbReference type="GO" id="GO:0012505">
    <property type="term" value="C:endomembrane system"/>
    <property type="evidence" value="ECO:0007669"/>
    <property type="project" value="UniProtKB-SubCell"/>
</dbReference>
<evidence type="ECO:0000256" key="3">
    <source>
        <dbReference type="ARBA" id="ARBA00022692"/>
    </source>
</evidence>
<dbReference type="OrthoDB" id="300855at2759"/>
<evidence type="ECO:0000259" key="12">
    <source>
        <dbReference type="Pfam" id="PF00520"/>
    </source>
</evidence>
<feature type="transmembrane region" description="Helical" evidence="11">
    <location>
        <begin position="2238"/>
        <end position="2259"/>
    </location>
</feature>
<evidence type="ECO:0000259" key="14">
    <source>
        <dbReference type="Pfam" id="PF08454"/>
    </source>
</evidence>
<evidence type="ECO:0000256" key="1">
    <source>
        <dbReference type="ARBA" id="ARBA00004127"/>
    </source>
</evidence>
<dbReference type="InterPro" id="IPR013662">
    <property type="entry name" value="RIH_assoc-dom"/>
</dbReference>
<reference evidence="16 17" key="1">
    <citation type="journal article" date="2006" name="Nature">
        <title>Global trends of whole-genome duplications revealed by the ciliate Paramecium tetraurelia.</title>
        <authorList>
            <consortium name="Genoscope"/>
            <person name="Aury J.-M."/>
            <person name="Jaillon O."/>
            <person name="Duret L."/>
            <person name="Noel B."/>
            <person name="Jubin C."/>
            <person name="Porcel B.M."/>
            <person name="Segurens B."/>
            <person name="Daubin V."/>
            <person name="Anthouard V."/>
            <person name="Aiach N."/>
            <person name="Arnaiz O."/>
            <person name="Billaut A."/>
            <person name="Beisson J."/>
            <person name="Blanc I."/>
            <person name="Bouhouche K."/>
            <person name="Camara F."/>
            <person name="Duharcourt S."/>
            <person name="Guigo R."/>
            <person name="Gogendeau D."/>
            <person name="Katinka M."/>
            <person name="Keller A.-M."/>
            <person name="Kissmehl R."/>
            <person name="Klotz C."/>
            <person name="Koll F."/>
            <person name="Le Moue A."/>
            <person name="Lepere C."/>
            <person name="Malinsky S."/>
            <person name="Nowacki M."/>
            <person name="Nowak J.K."/>
            <person name="Plattner H."/>
            <person name="Poulain J."/>
            <person name="Ruiz F."/>
            <person name="Serrano V."/>
            <person name="Zagulski M."/>
            <person name="Dessen P."/>
            <person name="Betermier M."/>
            <person name="Weissenbach J."/>
            <person name="Scarpelli C."/>
            <person name="Schachter V."/>
            <person name="Sperling L."/>
            <person name="Meyer E."/>
            <person name="Cohen J."/>
            <person name="Wincker P."/>
        </authorList>
    </citation>
    <scope>NUCLEOTIDE SEQUENCE [LARGE SCALE GENOMIC DNA]</scope>
    <source>
        <strain evidence="16 17">Stock d4-2</strain>
    </source>
</reference>
<dbReference type="GeneID" id="5010925"/>
<evidence type="ECO:0000256" key="4">
    <source>
        <dbReference type="ARBA" id="ARBA00022989"/>
    </source>
</evidence>
<dbReference type="KEGG" id="ptm:GSPATT00028778001"/>
<evidence type="ECO:0000256" key="5">
    <source>
        <dbReference type="ARBA" id="ARBA00023065"/>
    </source>
</evidence>
<proteinExistence type="predicted"/>
<evidence type="ECO:0000256" key="2">
    <source>
        <dbReference type="ARBA" id="ARBA00022448"/>
    </source>
</evidence>
<feature type="domain" description="Ion transport" evidence="12">
    <location>
        <begin position="2348"/>
        <end position="2484"/>
    </location>
</feature>
<evidence type="ECO:0000259" key="15">
    <source>
        <dbReference type="Pfam" id="PF08709"/>
    </source>
</evidence>
<dbReference type="OMA" id="ADMRDTC"/>
<keyword evidence="5" id="KW-0406">Ion transport</keyword>
<feature type="coiled-coil region" evidence="9">
    <location>
        <begin position="559"/>
        <end position="601"/>
    </location>
</feature>
<dbReference type="GO" id="GO:0016020">
    <property type="term" value="C:membrane"/>
    <property type="evidence" value="ECO:0007669"/>
    <property type="project" value="InterPro"/>
</dbReference>
<dbReference type="Pfam" id="PF01365">
    <property type="entry name" value="RYDR_ITPR"/>
    <property type="match status" value="1"/>
</dbReference>
<dbReference type="InParanoid" id="A0BGS6"/>
<protein>
    <submittedName>
        <fullName evidence="16">Uncharacterized protein</fullName>
    </submittedName>
</protein>
<dbReference type="Proteomes" id="UP000000600">
    <property type="component" value="Unassembled WGS sequence"/>
</dbReference>
<dbReference type="InterPro" id="IPR015925">
    <property type="entry name" value="Ryanodine_IP3_receptor"/>
</dbReference>
<evidence type="ECO:0000259" key="13">
    <source>
        <dbReference type="Pfam" id="PF01365"/>
    </source>
</evidence>
<feature type="region of interest" description="Disordered" evidence="10">
    <location>
        <begin position="1586"/>
        <end position="1611"/>
    </location>
</feature>
<dbReference type="STRING" id="5888.A0BGS6"/>
<dbReference type="RefSeq" id="XP_001425141.1">
    <property type="nucleotide sequence ID" value="XM_001425104.1"/>
</dbReference>
<keyword evidence="7" id="KW-1071">Ligand-gated ion channel</keyword>
<dbReference type="PANTHER" id="PTHR45816">
    <property type="entry name" value="MIR DOMAIN-CONTAINING PROTEIN"/>
    <property type="match status" value="1"/>
</dbReference>
<dbReference type="HOGENOM" id="CLU_227581_0_0_1"/>
<dbReference type="Gene3D" id="1.10.287.70">
    <property type="match status" value="1"/>
</dbReference>
<evidence type="ECO:0000313" key="16">
    <source>
        <dbReference type="EMBL" id="CAK57743.1"/>
    </source>
</evidence>
<dbReference type="Pfam" id="PF08709">
    <property type="entry name" value="Ins145_P3_rec"/>
    <property type="match status" value="1"/>
</dbReference>
<keyword evidence="17" id="KW-1185">Reference proteome</keyword>
<dbReference type="InterPro" id="IPR005821">
    <property type="entry name" value="Ion_trans_dom"/>
</dbReference>
<dbReference type="eggNOG" id="KOG3533">
    <property type="taxonomic scope" value="Eukaryota"/>
</dbReference>
<dbReference type="Pfam" id="PF08454">
    <property type="entry name" value="RIH_assoc"/>
    <property type="match status" value="1"/>
</dbReference>
<evidence type="ECO:0000256" key="9">
    <source>
        <dbReference type="SAM" id="Coils"/>
    </source>
</evidence>
<feature type="transmembrane region" description="Helical" evidence="11">
    <location>
        <begin position="2279"/>
        <end position="2299"/>
    </location>
</feature>
<dbReference type="InterPro" id="IPR014821">
    <property type="entry name" value="Ins145_P3_rcpt"/>
</dbReference>
<evidence type="ECO:0000313" key="17">
    <source>
        <dbReference type="Proteomes" id="UP000000600"/>
    </source>
</evidence>
<sequence length="2598" mass="307245">MNNLRYGQIVRIQGDYGMIVTKGYTQTNVYYMTFTNLAKISNFRESLFQVLPKGSFEIHDEFMKSHKKQASKYHQIRANQDLLDQRLKTELNQYFSFVETKMDEEVLFGQEIVLKHFDSEYFLVGSYKCSEQSMEAFQVSLSSKPSSQALFRIEAYQTYQKDGQQIYFDEPFLLVNTKQQFCLDFIEKPIQWLDDESCLAYIKRLNDVQRHQVIITHNSKTSWKMKLFMRNDQRIEKKSIRNYELIYLQYTEDGTYLNGEQQIISLQQAGLNIPLTAIWELQVLQPTNDFKRNQPQINKDNQRGSVFQNNFDFLKEFSRVAPRQKSVVEYQQQAQSQVTKKTPQQEFILRNYISGKVLTSRGQLPQLHDYIQEPNQVVEILPAKQGQQEIVENSYIQLSVDKELLQNVEIEDQWNDSIKEDEEIESTVIKKQLAFEEKEHQHAFQIKKVKGNIKNNLMFVLSAQEVLFQFVLILNKQVDIIWKLLHAQQLSQVVEVIQQLIQFLQFEVANRQQCIKETYIIDLAMKILVPIYEKKLYATDVKNLQKKMKKIFKLTYQLIKELTQNNKQLKQDMGKYLKDFLEQAMDDEARAQDSLKELLEDNYESIQKFVTDDHIQKVFEKMKQNPNEKYLSILSSICVCKGRAILKNQILILKLVFQSNELLNFKFRLNTKNKVEVLCRINKLKPMWRRIRQIYQESQEQDGLQTWNYLQGYFNLLGDVCYNRNKLAQDFVKENISISILLALVEDSHSQSINTFESYLKVIHLAFVDTPGYQTLVISKVIDWEENEQISIEKRMSMRRINSFGGFSNHLPLQNVSDLNNIIKYVQQFIAKFTHFTYDQKYNQTLQRVLMIIKTLLTMNLEIDTMQLLQDLLRICSCQKDFQNLEQQKGEENIKKAKHRMTKVSSENKPIMECKMLASNIILNILDLENDIRINEMVAYFRSKRGSDYTNDSANNSPPKKGLISGMVDFVQRFSHKPPEEQQQLLDNNSSVFKDFAKSLSGSKDKTEQESYNIPQWIQVIKDLLDNRNLFKNFNNNVMLVFVEISLMQEPKMVETALQLFNRMLGQRRELIKHFSQIVLLSKNCQKNVKELISKCIQIRQRLEQLSDKNVYTITKENQSTSNIQVDEIIEDLNKLCVSLKLQRFTSQVVQISLAFNECEENDKTNQTLFKALDMHQTLVTYISGADEINPYLQGLLNSCYKFLTLFIWNHATNKIEIKWPLKQIYFHLQYNSCCIDFVRELYHNNKELLYNENEVSVAIKSIIQQMNKEKPDSMYRVKLFDSLRVFLYDHNKTIKFNQLQILALLQQKQNRNLIYVLNDLQSEFSMDSISKPETPLMKSKVWDAESFHELIDDYSANYEKMEETKLLHIQPQLQYMVIHFEIFSLLVEDHNVINQEKCRVMHPYHSLLYLMKNSYQSNCWPLQHFLRSYMNRLYYNSQMELISQLCIQEDLEIIRHQLDQILLLKGCNYIKQVQIVDGVRFQFMFSYIFACMQEILYSINLLFLNDNFLSELEAQLGKDVESLRIHQLLFKIAGHLVQIQKMWFKSSHITHLCQVLINIMKIVFRTFDISVLLRLEKMFNGNVSEPQTPLKQNEIQEQEKENLQTDQNEQNEQDGIINRLLIVTETKLSQDEKIQSNLQQTLKRIFHLKSKKRLSIIEEPDNNAELNIRLMKLIKLFSENEEFQGFIEQEFNSLCGEFTKIDEFSLTAYQTQYPAITLEEFLKNLIQMNITHQLNDDLRSYFLKVLTRMISEKNPNINSQDEQAKLAIDEWEPEFWSDSRQQIQEIQCFLAGCGAAQLIYEMFKENFDDRWELFNQLLIFSNAFLLGGNTKCQDSLLQLLKQDSSNQMMSNLQQSILKFSKFVNTNFKIQKTKFQKDKQNPFLSIVYVDNLTQFSEKTETLKRSLPSAIESQNTIKNRQLSIKVMWRAFRMLQLMCENNNVQMKNYLREQTDKEDSVHINSINFIEFATKELRILLKILNKNVVSITQQIVDFINEVIQLPCFLNQVTLCKSTYMEDVCFTFETFQKEESQLIQRELHTPEEQDELFELQAKIIQSIMLVLEGNNHKNYEELQQKLDSRFLVNFIKLIVQKVGIEKIFDFKKEARFSDEIQQMLNVFIIKEKIEYVSKDQKWVKHFKQEFESNPTLKDIQTMCLNNLRKIEIFYENEYQMVFFPAHPVFQFLSDETRDKIMFKIPRDTQRKKLISLLEEMDMIFREISYNFSLQNWILPITHKTIQLLINISQLLSLFINIFMIYAYAVMIKDKQSTLVTDDYEEATLFILSLLQFSFSLCACTFYIISRASLEFKKLKQEQFSLTQIHSYIIQKISNFIIVFKGEDFLSHISFTAIAFLGLISNTYYFSLHLFYLFGQLSLLQSVFQAISHNAKQLSLVALLGVLFQFVFSIVGFNNYVDDIYPEQVEDPCHSLISCMITLMTSGVIGSSMSQWDPLKFIYDTVYFVFFALLFTNIISGIMTDTFAQLRDQRTQIEDDKKNKCFICGIDRQTLEKQQEDFEEHIKSKHFLWNYVFYIYCLQNKDSTEYTGLEYWIMDKVQSESVSWFPIRSEDEDDRTKQIELLQQKIEDLAQQLKTQLLQQQIEE</sequence>